<organism evidence="1">
    <name type="scientific">Iridovirus Liz-CrIV</name>
    <dbReference type="NCBI Taxonomy" id="2594309"/>
    <lineage>
        <taxon>Viruses</taxon>
        <taxon>Varidnaviria</taxon>
        <taxon>Bamfordvirae</taxon>
        <taxon>Nucleocytoviricota</taxon>
        <taxon>Megaviricetes</taxon>
        <taxon>Pimascovirales</taxon>
        <taxon>Pimascovirales incertae sedis</taxon>
        <taxon>Iridoviridae</taxon>
    </lineage>
</organism>
<accession>A0A5B8RGX1</accession>
<protein>
    <submittedName>
        <fullName evidence="1">Uncharacterized protein</fullName>
    </submittedName>
</protein>
<name>A0A5B8RGX1_9VIRU</name>
<dbReference type="EMBL" id="MN081869">
    <property type="protein sequence ID" value="QEA08239.1"/>
    <property type="molecule type" value="Genomic_DNA"/>
</dbReference>
<evidence type="ECO:0000313" key="1">
    <source>
        <dbReference type="EMBL" id="QEA08239.1"/>
    </source>
</evidence>
<sequence length="154" mass="17917">MLRIKYPKFLNCIKYIPKGSDICIIEAIESLAYGNSESKYLSTVLEQNGNDYQKLINIIIEKYDLQVVVKNNKYVANYEEDTKEGKKKKAIKDIMVENYLIRMKVEKGLSISQIKKILFRINLRLFLKMLPLKNILIEDGEIISILDPIIDDLD</sequence>
<reference evidence="1" key="1">
    <citation type="journal article" date="2019" name="Viruses">
        <title>Detection and Characterization of Invertebrate Iridoviruses Found in Reptiles and Prey Insects in Europe over the Past Two Decades.</title>
        <authorList>
            <person name="Papp T."/>
            <person name="Marschang R.E."/>
        </authorList>
    </citation>
    <scope>NUCLEOTIDE SEQUENCE</scope>
    <source>
        <strain evidence="1">Liz-CrIV</strain>
    </source>
</reference>
<proteinExistence type="predicted"/>